<dbReference type="OrthoDB" id="3256444at2759"/>
<sequence length="186" mass="21325">MHCRNIKEFFDEPMEKTGDDGKVRKCRSCKPCQCKKVPQFLVNEMSTLCHHLEAKHAGEYQTWVVEDNFESKLPGDVKDQKVKDAQLSQTQLDSHLQKMPPAEHVVPYSDKVFHEAAIEWLIVTDQPISALEHLDFIKMINIAAQATNGMKTPVHDEIIRLFKNQIDLLRQKLLSDTVKGNINLTC</sequence>
<dbReference type="AlphaFoldDB" id="A0A4Z0A6I0"/>
<dbReference type="EMBL" id="SFCI01000089">
    <property type="protein sequence ID" value="TFY82656.1"/>
    <property type="molecule type" value="Genomic_DNA"/>
</dbReference>
<evidence type="ECO:0000313" key="2">
    <source>
        <dbReference type="Proteomes" id="UP000298061"/>
    </source>
</evidence>
<comment type="caution">
    <text evidence="1">The sequence shown here is derived from an EMBL/GenBank/DDBJ whole genome shotgun (WGS) entry which is preliminary data.</text>
</comment>
<reference evidence="1 2" key="1">
    <citation type="submission" date="2019-02" db="EMBL/GenBank/DDBJ databases">
        <title>Genome sequencing of the rare red list fungi Hericium alpestre (H. flagellum).</title>
        <authorList>
            <person name="Buettner E."/>
            <person name="Kellner H."/>
        </authorList>
    </citation>
    <scope>NUCLEOTIDE SEQUENCE [LARGE SCALE GENOMIC DNA]</scope>
    <source>
        <strain evidence="1 2">DSM 108284</strain>
    </source>
</reference>
<keyword evidence="2" id="KW-1185">Reference proteome</keyword>
<organism evidence="1 2">
    <name type="scientific">Hericium alpestre</name>
    <dbReference type="NCBI Taxonomy" id="135208"/>
    <lineage>
        <taxon>Eukaryota</taxon>
        <taxon>Fungi</taxon>
        <taxon>Dikarya</taxon>
        <taxon>Basidiomycota</taxon>
        <taxon>Agaricomycotina</taxon>
        <taxon>Agaricomycetes</taxon>
        <taxon>Russulales</taxon>
        <taxon>Hericiaceae</taxon>
        <taxon>Hericium</taxon>
    </lineage>
</organism>
<protein>
    <submittedName>
        <fullName evidence="1">Uncharacterized protein</fullName>
    </submittedName>
</protein>
<name>A0A4Z0A6I0_9AGAM</name>
<accession>A0A4Z0A6I0</accession>
<gene>
    <name evidence="1" type="ORF">EWM64_g1349</name>
</gene>
<dbReference type="Proteomes" id="UP000298061">
    <property type="component" value="Unassembled WGS sequence"/>
</dbReference>
<proteinExistence type="predicted"/>
<evidence type="ECO:0000313" key="1">
    <source>
        <dbReference type="EMBL" id="TFY82656.1"/>
    </source>
</evidence>